<feature type="domain" description="Nudix hydrolase" evidence="7">
    <location>
        <begin position="21"/>
        <end position="216"/>
    </location>
</feature>
<keyword evidence="5" id="KW-0460">Magnesium</keyword>
<dbReference type="Gene3D" id="3.90.79.10">
    <property type="entry name" value="Nucleoside Triphosphate Pyrophosphohydrolase"/>
    <property type="match status" value="1"/>
</dbReference>
<dbReference type="CDD" id="cd18870">
    <property type="entry name" value="NUDIX_AcylCoAdiphos_Nudt19"/>
    <property type="match status" value="1"/>
</dbReference>
<evidence type="ECO:0000313" key="9">
    <source>
        <dbReference type="Proteomes" id="UP000244081"/>
    </source>
</evidence>
<comment type="cofactor">
    <cofactor evidence="1">
        <name>Mn(2+)</name>
        <dbReference type="ChEBI" id="CHEBI:29035"/>
    </cofactor>
</comment>
<reference evidence="8 9" key="1">
    <citation type="submission" date="2018-04" db="EMBL/GenBank/DDBJ databases">
        <title>Genomic Encyclopedia of Archaeal and Bacterial Type Strains, Phase II (KMG-II): from individual species to whole genera.</title>
        <authorList>
            <person name="Goeker M."/>
        </authorList>
    </citation>
    <scope>NUCLEOTIDE SEQUENCE [LARGE SCALE GENOMIC DNA]</scope>
    <source>
        <strain evidence="8 9">DSM 23382</strain>
    </source>
</reference>
<dbReference type="RefSeq" id="WP_107989327.1">
    <property type="nucleotide sequence ID" value="NZ_QAYG01000002.1"/>
</dbReference>
<accession>A0A2T5VCJ6</accession>
<protein>
    <submittedName>
        <fullName evidence="8">NUDIX domain-containing protein</fullName>
    </submittedName>
</protein>
<keyword evidence="4" id="KW-0378">Hydrolase</keyword>
<gene>
    <name evidence="8" type="ORF">C8N35_102178</name>
</gene>
<dbReference type="OrthoDB" id="9805905at2"/>
<dbReference type="InterPro" id="IPR039121">
    <property type="entry name" value="NUDT19"/>
</dbReference>
<evidence type="ECO:0000256" key="5">
    <source>
        <dbReference type="ARBA" id="ARBA00022842"/>
    </source>
</evidence>
<evidence type="ECO:0000256" key="2">
    <source>
        <dbReference type="ARBA" id="ARBA00001946"/>
    </source>
</evidence>
<dbReference type="EMBL" id="QAYG01000002">
    <property type="protein sequence ID" value="PTW61468.1"/>
    <property type="molecule type" value="Genomic_DNA"/>
</dbReference>
<evidence type="ECO:0000313" key="8">
    <source>
        <dbReference type="EMBL" id="PTW61468.1"/>
    </source>
</evidence>
<evidence type="ECO:0000256" key="3">
    <source>
        <dbReference type="ARBA" id="ARBA00022723"/>
    </source>
</evidence>
<keyword evidence="6" id="KW-0464">Manganese</keyword>
<dbReference type="PANTHER" id="PTHR12318">
    <property type="entry name" value="TESTOSTERONE-REGULATED PROTEIN RP2"/>
    <property type="match status" value="1"/>
</dbReference>
<dbReference type="InterPro" id="IPR000086">
    <property type="entry name" value="NUDIX_hydrolase_dom"/>
</dbReference>
<organism evidence="8 9">
    <name type="scientific">Breoghania corrubedonensis</name>
    <dbReference type="NCBI Taxonomy" id="665038"/>
    <lineage>
        <taxon>Bacteria</taxon>
        <taxon>Pseudomonadati</taxon>
        <taxon>Pseudomonadota</taxon>
        <taxon>Alphaproteobacteria</taxon>
        <taxon>Hyphomicrobiales</taxon>
        <taxon>Stappiaceae</taxon>
        <taxon>Breoghania</taxon>
    </lineage>
</organism>
<dbReference type="PANTHER" id="PTHR12318:SF0">
    <property type="entry name" value="ACYL-COENZYME A DIPHOSPHATASE NUDT19"/>
    <property type="match status" value="1"/>
</dbReference>
<evidence type="ECO:0000259" key="7">
    <source>
        <dbReference type="PROSITE" id="PS51462"/>
    </source>
</evidence>
<comment type="cofactor">
    <cofactor evidence="2">
        <name>Mg(2+)</name>
        <dbReference type="ChEBI" id="CHEBI:18420"/>
    </cofactor>
</comment>
<evidence type="ECO:0000256" key="1">
    <source>
        <dbReference type="ARBA" id="ARBA00001936"/>
    </source>
</evidence>
<name>A0A2T5VCJ6_9HYPH</name>
<dbReference type="InterPro" id="IPR015797">
    <property type="entry name" value="NUDIX_hydrolase-like_dom_sf"/>
</dbReference>
<dbReference type="AlphaFoldDB" id="A0A2T5VCJ6"/>
<dbReference type="GO" id="GO:0016818">
    <property type="term" value="F:hydrolase activity, acting on acid anhydrides, in phosphorus-containing anhydrides"/>
    <property type="evidence" value="ECO:0007669"/>
    <property type="project" value="InterPro"/>
</dbReference>
<keyword evidence="3" id="KW-0479">Metal-binding</keyword>
<proteinExistence type="predicted"/>
<keyword evidence="9" id="KW-1185">Reference proteome</keyword>
<comment type="caution">
    <text evidence="8">The sequence shown here is derived from an EMBL/GenBank/DDBJ whole genome shotgun (WGS) entry which is preliminary data.</text>
</comment>
<dbReference type="SUPFAM" id="SSF55811">
    <property type="entry name" value="Nudix"/>
    <property type="match status" value="1"/>
</dbReference>
<evidence type="ECO:0000256" key="4">
    <source>
        <dbReference type="ARBA" id="ARBA00022801"/>
    </source>
</evidence>
<dbReference type="PROSITE" id="PS51462">
    <property type="entry name" value="NUDIX"/>
    <property type="match status" value="1"/>
</dbReference>
<evidence type="ECO:0000256" key="6">
    <source>
        <dbReference type="ARBA" id="ARBA00023211"/>
    </source>
</evidence>
<sequence length="246" mass="27935">MTNLVERLSTAERRMDYENVRPRDAATLLILDRTAGGEPQVLMGRRHTRHKFMPGKFVFPGGRVDPTDSRVPLAGDYEEPVKSKLMQAMKHRKGEARARAFAVAAIRETYEEAGVFIGRKDGAGWRAPDDFAAFAERGISLDLSPMRFVARAITPPRRPRRFDTRFLAVWADAICDRLPEGTGPTGELEELCWLSLEEAKSLELPTITLTIIEELQKRLADDPELDPSTPVPYYHWQRKGFVREEV</sequence>
<dbReference type="GO" id="GO:0046872">
    <property type="term" value="F:metal ion binding"/>
    <property type="evidence" value="ECO:0007669"/>
    <property type="project" value="UniProtKB-KW"/>
</dbReference>
<dbReference type="Proteomes" id="UP000244081">
    <property type="component" value="Unassembled WGS sequence"/>
</dbReference>